<accession>A0A8S5PY79</accession>
<name>A0A8S5PY79_9CAUD</name>
<sequence>MEIVTKAQEEILRRLNSQKELTKMKTSEISSVAEASTKRYTIFRGNATDKN</sequence>
<organism evidence="1">
    <name type="scientific">Myoviridae sp. ctBtT5</name>
    <dbReference type="NCBI Taxonomy" id="2825048"/>
    <lineage>
        <taxon>Viruses</taxon>
        <taxon>Duplodnaviria</taxon>
        <taxon>Heunggongvirae</taxon>
        <taxon>Uroviricota</taxon>
        <taxon>Caudoviricetes</taxon>
    </lineage>
</organism>
<dbReference type="EMBL" id="BK015540">
    <property type="protein sequence ID" value="DAE11998.1"/>
    <property type="molecule type" value="Genomic_DNA"/>
</dbReference>
<reference evidence="1" key="1">
    <citation type="journal article" date="2021" name="Proc. Natl. Acad. Sci. U.S.A.">
        <title>A Catalog of Tens of Thousands of Viruses from Human Metagenomes Reveals Hidden Associations with Chronic Diseases.</title>
        <authorList>
            <person name="Tisza M.J."/>
            <person name="Buck C.B."/>
        </authorList>
    </citation>
    <scope>NUCLEOTIDE SEQUENCE</scope>
    <source>
        <strain evidence="1">CtBtT5</strain>
    </source>
</reference>
<protein>
    <submittedName>
        <fullName evidence="1">Uncharacterized protein</fullName>
    </submittedName>
</protein>
<proteinExistence type="predicted"/>
<evidence type="ECO:0000313" key="1">
    <source>
        <dbReference type="EMBL" id="DAE11998.1"/>
    </source>
</evidence>